<evidence type="ECO:0000256" key="1">
    <source>
        <dbReference type="SAM" id="MobiDB-lite"/>
    </source>
</evidence>
<organism evidence="2 3">
    <name type="scientific">Brachybacterium hainanense</name>
    <dbReference type="NCBI Taxonomy" id="1541174"/>
    <lineage>
        <taxon>Bacteria</taxon>
        <taxon>Bacillati</taxon>
        <taxon>Actinomycetota</taxon>
        <taxon>Actinomycetes</taxon>
        <taxon>Micrococcales</taxon>
        <taxon>Dermabacteraceae</taxon>
        <taxon>Brachybacterium</taxon>
    </lineage>
</organism>
<comment type="caution">
    <text evidence="2">The sequence shown here is derived from an EMBL/GenBank/DDBJ whole genome shotgun (WGS) entry which is preliminary data.</text>
</comment>
<evidence type="ECO:0000313" key="3">
    <source>
        <dbReference type="Proteomes" id="UP001589793"/>
    </source>
</evidence>
<name>A0ABV6R7T8_9MICO</name>
<dbReference type="EMBL" id="JBHLSV010000003">
    <property type="protein sequence ID" value="MFC0673057.1"/>
    <property type="molecule type" value="Genomic_DNA"/>
</dbReference>
<sequence length="275" mass="27641">MHVLPPDDEAAGVPELSGAARVRPAPLMPRPPASMLPPPPVAAPSAPAPPIAAPSAGAGSAATVPATTAAPRPGSWIRRGARRLPTSWILTSAGAVLLASTAAFGGLAEVTGPAPAELALGEPAHGADLTMTVRSVRLVAEAPPGTGVFADAAAGEQVLLVQVDVVNEFTAPRFSTSLTEQGVSVDGITVEGVPGKPVISRADDGTVAPRLQPGVPAPLTLAWVVPGDALTPGEEVVVTLPTATRQTGEAVLHGDYWTDPRPIAHVRAPLEQGSA</sequence>
<evidence type="ECO:0000313" key="2">
    <source>
        <dbReference type="EMBL" id="MFC0673057.1"/>
    </source>
</evidence>
<feature type="region of interest" description="Disordered" evidence="1">
    <location>
        <begin position="1"/>
        <end position="74"/>
    </location>
</feature>
<feature type="compositionally biased region" description="Acidic residues" evidence="1">
    <location>
        <begin position="1"/>
        <end position="10"/>
    </location>
</feature>
<keyword evidence="3" id="KW-1185">Reference proteome</keyword>
<dbReference type="RefSeq" id="WP_376978323.1">
    <property type="nucleotide sequence ID" value="NZ_JBHLSV010000003.1"/>
</dbReference>
<evidence type="ECO:0008006" key="4">
    <source>
        <dbReference type="Google" id="ProtNLM"/>
    </source>
</evidence>
<proteinExistence type="predicted"/>
<accession>A0ABV6R7T8</accession>
<feature type="compositionally biased region" description="Pro residues" evidence="1">
    <location>
        <begin position="26"/>
        <end position="52"/>
    </location>
</feature>
<gene>
    <name evidence="2" type="ORF">ACFFF6_03700</name>
</gene>
<reference evidence="2 3" key="1">
    <citation type="submission" date="2024-09" db="EMBL/GenBank/DDBJ databases">
        <authorList>
            <person name="Sun Q."/>
            <person name="Mori K."/>
        </authorList>
    </citation>
    <scope>NUCLEOTIDE SEQUENCE [LARGE SCALE GENOMIC DNA]</scope>
    <source>
        <strain evidence="2 3">CICC 10874</strain>
    </source>
</reference>
<dbReference type="Proteomes" id="UP001589793">
    <property type="component" value="Unassembled WGS sequence"/>
</dbReference>
<feature type="compositionally biased region" description="Low complexity" evidence="1">
    <location>
        <begin position="53"/>
        <end position="74"/>
    </location>
</feature>
<protein>
    <recommendedName>
        <fullName evidence="4">DUF4352 domain-containing protein</fullName>
    </recommendedName>
</protein>